<comment type="caution">
    <text evidence="2">The sequence shown here is derived from an EMBL/GenBank/DDBJ whole genome shotgun (WGS) entry which is preliminary data.</text>
</comment>
<keyword evidence="1" id="KW-0694">RNA-binding</keyword>
<gene>
    <name evidence="2" type="primary">ybcJ</name>
    <name evidence="2" type="ORF">Lwor_1131</name>
</gene>
<dbReference type="STRING" id="45076.Lwor_1131"/>
<dbReference type="PROSITE" id="PS50889">
    <property type="entry name" value="S4"/>
    <property type="match status" value="1"/>
</dbReference>
<accession>A0A0W1AFV3</accession>
<dbReference type="AlphaFoldDB" id="A0A0W1AFV3"/>
<keyword evidence="3" id="KW-1185">Reference proteome</keyword>
<dbReference type="GO" id="GO:0003723">
    <property type="term" value="F:RNA binding"/>
    <property type="evidence" value="ECO:0007669"/>
    <property type="project" value="UniProtKB-KW"/>
</dbReference>
<evidence type="ECO:0000313" key="3">
    <source>
        <dbReference type="Proteomes" id="UP000054662"/>
    </source>
</evidence>
<dbReference type="Proteomes" id="UP000054662">
    <property type="component" value="Unassembled WGS sequence"/>
</dbReference>
<dbReference type="InterPro" id="IPR036986">
    <property type="entry name" value="S4_RNA-bd_sf"/>
</dbReference>
<name>A0A0W1AFV3_9GAMM</name>
<dbReference type="Pfam" id="PF13275">
    <property type="entry name" value="S4_2"/>
    <property type="match status" value="1"/>
</dbReference>
<dbReference type="Gene3D" id="3.10.290.10">
    <property type="entry name" value="RNA-binding S4 domain"/>
    <property type="match status" value="1"/>
</dbReference>
<organism evidence="2 3">
    <name type="scientific">Legionella worsleiensis</name>
    <dbReference type="NCBI Taxonomy" id="45076"/>
    <lineage>
        <taxon>Bacteria</taxon>
        <taxon>Pseudomonadati</taxon>
        <taxon>Pseudomonadota</taxon>
        <taxon>Gammaproteobacteria</taxon>
        <taxon>Legionellales</taxon>
        <taxon>Legionellaceae</taxon>
        <taxon>Legionella</taxon>
    </lineage>
</organism>
<dbReference type="SUPFAM" id="SSF55174">
    <property type="entry name" value="Alpha-L RNA-binding motif"/>
    <property type="match status" value="1"/>
</dbReference>
<protein>
    <submittedName>
        <fullName evidence="2">Putative RNA-binding protein</fullName>
    </submittedName>
</protein>
<evidence type="ECO:0000313" key="2">
    <source>
        <dbReference type="EMBL" id="KTD80223.1"/>
    </source>
</evidence>
<dbReference type="PATRIC" id="fig|45076.6.peg.1230"/>
<sequence>MTGVINNMKDVFINKEYVELFKILKFEGIASSGAEAKDMIASGTVLVNGLIEKQKRKKMVAGDTIEVKGEIFRLKSDAD</sequence>
<reference evidence="2 3" key="1">
    <citation type="submission" date="2015-11" db="EMBL/GenBank/DDBJ databases">
        <title>Genomic analysis of 38 Legionella species identifies large and diverse effector repertoires.</title>
        <authorList>
            <person name="Burstein D."/>
            <person name="Amaro F."/>
            <person name="Zusman T."/>
            <person name="Lifshitz Z."/>
            <person name="Cohen O."/>
            <person name="Gilbert J.A."/>
            <person name="Pupko T."/>
            <person name="Shuman H.A."/>
            <person name="Segal G."/>
        </authorList>
    </citation>
    <scope>NUCLEOTIDE SEQUENCE [LARGE SCALE GENOMIC DNA]</scope>
    <source>
        <strain evidence="2 3">ATCC 49508</strain>
    </source>
</reference>
<proteinExistence type="predicted"/>
<dbReference type="CDD" id="cd00165">
    <property type="entry name" value="S4"/>
    <property type="match status" value="1"/>
</dbReference>
<dbReference type="EMBL" id="LNZC01000011">
    <property type="protein sequence ID" value="KTD80223.1"/>
    <property type="molecule type" value="Genomic_DNA"/>
</dbReference>
<evidence type="ECO:0000256" key="1">
    <source>
        <dbReference type="PROSITE-ProRule" id="PRU00182"/>
    </source>
</evidence>
<dbReference type="RefSeq" id="WP_238584626.1">
    <property type="nucleotide sequence ID" value="NZ_CBCRUR010000009.1"/>
</dbReference>